<dbReference type="GO" id="GO:0005524">
    <property type="term" value="F:ATP binding"/>
    <property type="evidence" value="ECO:0007669"/>
    <property type="project" value="UniProtKB-KW"/>
</dbReference>
<dbReference type="InterPro" id="IPR003593">
    <property type="entry name" value="AAA+_ATPase"/>
</dbReference>
<keyword evidence="2 3" id="KW-0067">ATP-binding</keyword>
<feature type="domain" description="AAA+ ATPase" evidence="5">
    <location>
        <begin position="316"/>
        <end position="471"/>
    </location>
</feature>
<dbReference type="Pfam" id="PF00004">
    <property type="entry name" value="AAA"/>
    <property type="match status" value="1"/>
</dbReference>
<evidence type="ECO:0000313" key="7">
    <source>
        <dbReference type="Proteomes" id="UP000590412"/>
    </source>
</evidence>
<dbReference type="GO" id="GO:0016887">
    <property type="term" value="F:ATP hydrolysis activity"/>
    <property type="evidence" value="ECO:0007669"/>
    <property type="project" value="InterPro"/>
</dbReference>
<dbReference type="GO" id="GO:0007131">
    <property type="term" value="P:reciprocal meiotic recombination"/>
    <property type="evidence" value="ECO:0007669"/>
    <property type="project" value="TreeGrafter"/>
</dbReference>
<accession>A0A8X7TBS4</accession>
<dbReference type="GO" id="GO:0005634">
    <property type="term" value="C:nucleus"/>
    <property type="evidence" value="ECO:0007669"/>
    <property type="project" value="TreeGrafter"/>
</dbReference>
<dbReference type="GO" id="GO:0051598">
    <property type="term" value="P:meiotic recombination checkpoint signaling"/>
    <property type="evidence" value="ECO:0007669"/>
    <property type="project" value="TreeGrafter"/>
</dbReference>
<sequence>MTTLIFECCLAPWMALTCYANETTSNQAGSASSSDATLPNMLQGHLTNYLRNCNQQIQIDKALELNSKKVSRSLLFGDGTDCAMISSERFASLYFQTRCNEVSIPISQAVVSGCIDTLIPTNRFIEHGVVPHKHVPLTLEVEHILKSKFAVTSLFATTQKMLTPNSPASKLIEEMRRKRTMSETITIENSTKFQFIFYSIPTQIENKCASTQLHSDLSVDDMTQQFEEASFIGITEADLGRKMLIKDNPTLKVYEEVDAMIEEIKSSATLAFKVFKLPHVELVQSWETIILGANLKQSILNCCKTMLNSASFHLELGNFLVLEGMPGTGKTSLAKSVFQKLAISKQKIDAYVPAIILEFSTGEIFSKYFGESPKKLSSLLSSVEQLLLRHPSSYVFLLVDELETIATSREKSVGNNEVSDGLRIVNILITYLDRLKVFPNLIIIATTNMLSSMDSAVVDRAVRVFKFGNPNVTEIEKILKLSLEKAVLKKGDIKESEVASSLQQIANFCYSNKLSCRRVSKLPAMAVGNLREHQNLGGFVCVRDAIIEMAKLCTDQTY</sequence>
<evidence type="ECO:0000256" key="4">
    <source>
        <dbReference type="SAM" id="SignalP"/>
    </source>
</evidence>
<dbReference type="PROSITE" id="PS00674">
    <property type="entry name" value="AAA"/>
    <property type="match status" value="1"/>
</dbReference>
<dbReference type="InterPro" id="IPR003959">
    <property type="entry name" value="ATPase_AAA_core"/>
</dbReference>
<feature type="chain" id="PRO_5044694692" evidence="4">
    <location>
        <begin position="21"/>
        <end position="558"/>
    </location>
</feature>
<dbReference type="Proteomes" id="UP000590412">
    <property type="component" value="Unassembled WGS sequence"/>
</dbReference>
<dbReference type="InterPro" id="IPR044539">
    <property type="entry name" value="Pch2-like"/>
</dbReference>
<feature type="signal peptide" evidence="4">
    <location>
        <begin position="1"/>
        <end position="20"/>
    </location>
</feature>
<comment type="caution">
    <text evidence="6">The sequence shown here is derived from an EMBL/GenBank/DDBJ whole genome shotgun (WGS) entry which is preliminary data.</text>
</comment>
<dbReference type="SUPFAM" id="SSF52540">
    <property type="entry name" value="P-loop containing nucleoside triphosphate hydrolases"/>
    <property type="match status" value="1"/>
</dbReference>
<evidence type="ECO:0000259" key="5">
    <source>
        <dbReference type="SMART" id="SM00382"/>
    </source>
</evidence>
<keyword evidence="4" id="KW-0732">Signal</keyword>
<dbReference type="Gene3D" id="3.40.50.300">
    <property type="entry name" value="P-loop containing nucleotide triphosphate hydrolases"/>
    <property type="match status" value="1"/>
</dbReference>
<dbReference type="SMART" id="SM00382">
    <property type="entry name" value="AAA"/>
    <property type="match status" value="1"/>
</dbReference>
<dbReference type="AlphaFoldDB" id="A0A8X7TBS4"/>
<dbReference type="PANTHER" id="PTHR45991">
    <property type="entry name" value="PACHYTENE CHECKPOINT PROTEIN 2"/>
    <property type="match status" value="1"/>
</dbReference>
<keyword evidence="1 3" id="KW-0547">Nucleotide-binding</keyword>
<evidence type="ECO:0000256" key="1">
    <source>
        <dbReference type="ARBA" id="ARBA00022741"/>
    </source>
</evidence>
<proteinExistence type="inferred from homology"/>
<gene>
    <name evidence="6" type="ORF">FOB60_002117</name>
</gene>
<dbReference type="PANTHER" id="PTHR45991:SF1">
    <property type="entry name" value="PACHYTENE CHECKPOINT PROTEIN 2 HOMOLOG"/>
    <property type="match status" value="1"/>
</dbReference>
<name>A0A8X7TBS4_CANPA</name>
<evidence type="ECO:0000256" key="3">
    <source>
        <dbReference type="RuleBase" id="RU003651"/>
    </source>
</evidence>
<comment type="similarity">
    <text evidence="3">Belongs to the AAA ATPase family.</text>
</comment>
<dbReference type="EMBL" id="JABWAB010000003">
    <property type="protein sequence ID" value="KAF6057562.1"/>
    <property type="molecule type" value="Genomic_DNA"/>
</dbReference>
<evidence type="ECO:0000313" key="6">
    <source>
        <dbReference type="EMBL" id="KAF6057562.1"/>
    </source>
</evidence>
<reference evidence="6" key="1">
    <citation type="submission" date="2020-03" db="EMBL/GenBank/DDBJ databases">
        <title>FDA dAtabase for Regulatory Grade micrObial Sequences (FDA-ARGOS): Supporting development and validation of Infectious Disease Dx tests.</title>
        <authorList>
            <person name="Campos J."/>
            <person name="Goldberg B."/>
            <person name="Tallon L."/>
            <person name="Sadzewicz L."/>
            <person name="Vavikolanu K."/>
            <person name="Mehta A."/>
            <person name="Aluvathingal J."/>
            <person name="Nadendla S."/>
            <person name="Nandy P."/>
            <person name="Geyer C."/>
            <person name="Yan Y."/>
            <person name="Sichtig H."/>
        </authorList>
    </citation>
    <scope>NUCLEOTIDE SEQUENCE [LARGE SCALE GENOMIC DNA]</scope>
    <source>
        <strain evidence="6">FDAARGOS_652</strain>
    </source>
</reference>
<dbReference type="GO" id="GO:0005694">
    <property type="term" value="C:chromosome"/>
    <property type="evidence" value="ECO:0007669"/>
    <property type="project" value="TreeGrafter"/>
</dbReference>
<organism evidence="6 7">
    <name type="scientific">Candida parapsilosis</name>
    <name type="common">Yeast</name>
    <dbReference type="NCBI Taxonomy" id="5480"/>
    <lineage>
        <taxon>Eukaryota</taxon>
        <taxon>Fungi</taxon>
        <taxon>Dikarya</taxon>
        <taxon>Ascomycota</taxon>
        <taxon>Saccharomycotina</taxon>
        <taxon>Pichiomycetes</taxon>
        <taxon>Debaryomycetaceae</taxon>
        <taxon>Candida/Lodderomyces clade</taxon>
        <taxon>Candida</taxon>
    </lineage>
</organism>
<dbReference type="InterPro" id="IPR003960">
    <property type="entry name" value="ATPase_AAA_CS"/>
</dbReference>
<dbReference type="InterPro" id="IPR027417">
    <property type="entry name" value="P-loop_NTPase"/>
</dbReference>
<dbReference type="OrthoDB" id="5925at2759"/>
<protein>
    <submittedName>
        <fullName evidence="6">ATPase associated with various cellular activities (AAA) family protein</fullName>
    </submittedName>
</protein>
<evidence type="ECO:0000256" key="2">
    <source>
        <dbReference type="ARBA" id="ARBA00022840"/>
    </source>
</evidence>